<gene>
    <name evidence="1" type="ORF">FVB9532_01887</name>
</gene>
<dbReference type="EMBL" id="CABVMM010000006">
    <property type="protein sequence ID" value="VVV00614.1"/>
    <property type="molecule type" value="Genomic_DNA"/>
</dbReference>
<protein>
    <submittedName>
        <fullName evidence="1">D-alanyl-D-alanine carboxypeptidase</fullName>
        <ecNumber evidence="1">3.4.16.4</ecNumber>
    </submittedName>
</protein>
<evidence type="ECO:0000313" key="1">
    <source>
        <dbReference type="EMBL" id="VVV00614.1"/>
    </source>
</evidence>
<keyword evidence="2" id="KW-1185">Reference proteome</keyword>
<organism evidence="1 2">
    <name type="scientific">Mesonia oceanica</name>
    <dbReference type="NCBI Taxonomy" id="2687242"/>
    <lineage>
        <taxon>Bacteria</taxon>
        <taxon>Pseudomonadati</taxon>
        <taxon>Bacteroidota</taxon>
        <taxon>Flavobacteriia</taxon>
        <taxon>Flavobacteriales</taxon>
        <taxon>Flavobacteriaceae</taxon>
        <taxon>Mesonia</taxon>
    </lineage>
</organism>
<sequence length="251" mass="28876">MKKITFFFIALLPSLLLAQQFNSQKLDSLLDRIAEADKAMFSLAIHENGKPIYTRAIGYADVESEMKANPNTMYRIGSISKSFTSTLILKLIEEGKLSLDTKLSKFYPELPNADQITIKNLLNHHSGLFNFTNDEDYISWMQKKKSKEELLRIIKLNGTEFEPNEKGEYSNTNYVILTWIAEDASGKSFSELLQQYIIQPLDLKRTKYQGKINVKNNEAYSYKLGNDWIKDTETDMSIPLGQEQLFLPHQI</sequence>
<keyword evidence="1" id="KW-0121">Carboxypeptidase</keyword>
<comment type="caution">
    <text evidence="1">The sequence shown here is derived from an EMBL/GenBank/DDBJ whole genome shotgun (WGS) entry which is preliminary data.</text>
</comment>
<evidence type="ECO:0000313" key="2">
    <source>
        <dbReference type="Proteomes" id="UP000356253"/>
    </source>
</evidence>
<name>A0AC61Y7Y3_9FLAO</name>
<proteinExistence type="predicted"/>
<accession>A0AC61Y7Y3</accession>
<keyword evidence="1" id="KW-0378">Hydrolase</keyword>
<dbReference type="EC" id="3.4.16.4" evidence="1"/>
<reference evidence="1" key="1">
    <citation type="submission" date="2019-09" db="EMBL/GenBank/DDBJ databases">
        <authorList>
            <person name="Rodrigo-Torres L."/>
            <person name="Arahal R. D."/>
            <person name="Lucena T."/>
        </authorList>
    </citation>
    <scope>NUCLEOTIDE SEQUENCE</scope>
    <source>
        <strain evidence="1">ISS653</strain>
    </source>
</reference>
<dbReference type="Proteomes" id="UP000356253">
    <property type="component" value="Unassembled WGS sequence"/>
</dbReference>
<keyword evidence="1" id="KW-0645">Protease</keyword>